<keyword evidence="1" id="KW-0378">Hydrolase</keyword>
<dbReference type="SUPFAM" id="SSF53474">
    <property type="entry name" value="alpha/beta-Hydrolases"/>
    <property type="match status" value="1"/>
</dbReference>
<sequence>MVSDMGRSDAGARARVPASRAGRRPASAATAGTEPSARTSPARAADASAGPPRAAARPEGPRPAARAGAPVPVALSHEVHGDGPALVLLHGVGLDRRMWDRCLPALAARHRVTLVDLRGHGTSPAAAPGVSLAELAADVGALLSGPTHVVGFSLGALVAQRLGLDRPELTASLTLVSSVADRSARERAAVARRQTLAAEDFGASARAAVDRWFSPAWRAEEPGLARDVLDTLLATDRASYLACYRVFGTADTELWQSLPRICAPTVAVTGERDPGSTPAMSHRLAERIPGGRAVIVPGARHLLPLECPQELADVILTHTGTHGSRSGTHTGTHGSRSGTPTGTHGSHTGTHPGNPTGQESPRS</sequence>
<accession>A0ABQ3UDQ5</accession>
<keyword evidence="5" id="KW-1185">Reference proteome</keyword>
<evidence type="ECO:0000313" key="5">
    <source>
        <dbReference type="Proteomes" id="UP001054854"/>
    </source>
</evidence>
<dbReference type="Proteomes" id="UP001054854">
    <property type="component" value="Unassembled WGS sequence"/>
</dbReference>
<evidence type="ECO:0000313" key="4">
    <source>
        <dbReference type="EMBL" id="GHJ33293.1"/>
    </source>
</evidence>
<feature type="region of interest" description="Disordered" evidence="2">
    <location>
        <begin position="319"/>
        <end position="363"/>
    </location>
</feature>
<dbReference type="InterPro" id="IPR050266">
    <property type="entry name" value="AB_hydrolase_sf"/>
</dbReference>
<evidence type="ECO:0000256" key="1">
    <source>
        <dbReference type="ARBA" id="ARBA00022801"/>
    </source>
</evidence>
<feature type="region of interest" description="Disordered" evidence="2">
    <location>
        <begin position="1"/>
        <end position="69"/>
    </location>
</feature>
<dbReference type="Pfam" id="PF12697">
    <property type="entry name" value="Abhydrolase_6"/>
    <property type="match status" value="1"/>
</dbReference>
<dbReference type="InterPro" id="IPR029058">
    <property type="entry name" value="AB_hydrolase_fold"/>
</dbReference>
<name>A0ABQ3UDQ5_STRHY</name>
<dbReference type="PANTHER" id="PTHR43798:SF31">
    <property type="entry name" value="AB HYDROLASE SUPERFAMILY PROTEIN YCLE"/>
    <property type="match status" value="1"/>
</dbReference>
<gene>
    <name evidence="4" type="ORF">TPA0910_77260</name>
</gene>
<feature type="domain" description="AB hydrolase-1" evidence="3">
    <location>
        <begin position="86"/>
        <end position="314"/>
    </location>
</feature>
<proteinExistence type="predicted"/>
<feature type="compositionally biased region" description="Basic and acidic residues" evidence="2">
    <location>
        <begin position="1"/>
        <end position="12"/>
    </location>
</feature>
<dbReference type="Gene3D" id="3.40.50.1820">
    <property type="entry name" value="alpha/beta hydrolase"/>
    <property type="match status" value="1"/>
</dbReference>
<feature type="compositionally biased region" description="Low complexity" evidence="2">
    <location>
        <begin position="13"/>
        <end position="69"/>
    </location>
</feature>
<evidence type="ECO:0000259" key="3">
    <source>
        <dbReference type="Pfam" id="PF12697"/>
    </source>
</evidence>
<reference evidence="4" key="1">
    <citation type="submission" date="2024-05" db="EMBL/GenBank/DDBJ databases">
        <title>Whole genome shotgun sequence of Streptomyces hygroscopicus NBRC 113678.</title>
        <authorList>
            <person name="Komaki H."/>
            <person name="Tamura T."/>
        </authorList>
    </citation>
    <scope>NUCLEOTIDE SEQUENCE</scope>
    <source>
        <strain evidence="4">N11-34</strain>
    </source>
</reference>
<dbReference type="EMBL" id="BNEK01000005">
    <property type="protein sequence ID" value="GHJ33293.1"/>
    <property type="molecule type" value="Genomic_DNA"/>
</dbReference>
<evidence type="ECO:0000256" key="2">
    <source>
        <dbReference type="SAM" id="MobiDB-lite"/>
    </source>
</evidence>
<organism evidence="4 5">
    <name type="scientific">Streptomyces hygroscopicus</name>
    <dbReference type="NCBI Taxonomy" id="1912"/>
    <lineage>
        <taxon>Bacteria</taxon>
        <taxon>Bacillati</taxon>
        <taxon>Actinomycetota</taxon>
        <taxon>Actinomycetes</taxon>
        <taxon>Kitasatosporales</taxon>
        <taxon>Streptomycetaceae</taxon>
        <taxon>Streptomyces</taxon>
        <taxon>Streptomyces violaceusniger group</taxon>
    </lineage>
</organism>
<dbReference type="InterPro" id="IPR000073">
    <property type="entry name" value="AB_hydrolase_1"/>
</dbReference>
<protein>
    <recommendedName>
        <fullName evidence="3">AB hydrolase-1 domain-containing protein</fullName>
    </recommendedName>
</protein>
<feature type="compositionally biased region" description="Low complexity" evidence="2">
    <location>
        <begin position="319"/>
        <end position="353"/>
    </location>
</feature>
<comment type="caution">
    <text evidence="4">The sequence shown here is derived from an EMBL/GenBank/DDBJ whole genome shotgun (WGS) entry which is preliminary data.</text>
</comment>
<dbReference type="PANTHER" id="PTHR43798">
    <property type="entry name" value="MONOACYLGLYCEROL LIPASE"/>
    <property type="match status" value="1"/>
</dbReference>